<dbReference type="EMBL" id="MQUR01000005">
    <property type="protein sequence ID" value="OLZ72498.1"/>
    <property type="molecule type" value="Genomic_DNA"/>
</dbReference>
<accession>A0ABX3GBM3</accession>
<evidence type="ECO:0000313" key="2">
    <source>
        <dbReference type="EMBL" id="OLZ72498.1"/>
    </source>
</evidence>
<sequence length="213" mass="22580">MAAIREPWGLSVLGAGSVSAEPSLAFVDLAVDLLAPTPKVAFAEAGAAVARLRETLREHGIPDADVSGSRLRLTSQYSGYGAERTFLGYTCEAKYTVRTEALDRLELLIEDAVTAGANRVDDVRFEVRDKPAMRDEARARAVEAARRKAEVYAEACGIDLGTVIHIEDVNPESVGGHGRSAGRADHEHDGTLSPGSVRVDAAVLLGFALLPAS</sequence>
<dbReference type="Gene3D" id="3.30.70.2970">
    <property type="entry name" value="Protein of unknown function (DUF541), domain 2"/>
    <property type="match status" value="1"/>
</dbReference>
<dbReference type="GeneID" id="95573605"/>
<keyword evidence="3" id="KW-1185">Reference proteome</keyword>
<protein>
    <submittedName>
        <fullName evidence="2">SIMPL domain-containing protein</fullName>
    </submittedName>
</protein>
<proteinExistence type="predicted"/>
<gene>
    <name evidence="2" type="ORF">AVW11_03640</name>
</gene>
<comment type="caution">
    <text evidence="2">The sequence shown here is derived from an EMBL/GenBank/DDBJ whole genome shotgun (WGS) entry which is preliminary data.</text>
</comment>
<evidence type="ECO:0000313" key="3">
    <source>
        <dbReference type="Proteomes" id="UP000187151"/>
    </source>
</evidence>
<dbReference type="Proteomes" id="UP000187151">
    <property type="component" value="Unassembled WGS sequence"/>
</dbReference>
<dbReference type="InterPro" id="IPR052022">
    <property type="entry name" value="26kDa_periplasmic_antigen"/>
</dbReference>
<dbReference type="PANTHER" id="PTHR34387:SF1">
    <property type="entry name" value="PERIPLASMIC IMMUNOGENIC PROTEIN"/>
    <property type="match status" value="1"/>
</dbReference>
<dbReference type="Pfam" id="PF04402">
    <property type="entry name" value="SIMPL"/>
    <property type="match status" value="1"/>
</dbReference>
<evidence type="ECO:0000256" key="1">
    <source>
        <dbReference type="SAM" id="MobiDB-lite"/>
    </source>
</evidence>
<dbReference type="Gene3D" id="3.30.110.170">
    <property type="entry name" value="Protein of unknown function (DUF541), domain 1"/>
    <property type="match status" value="1"/>
</dbReference>
<name>A0ABX3GBM3_9ACTN</name>
<dbReference type="PANTHER" id="PTHR34387">
    <property type="entry name" value="SLR1258 PROTEIN"/>
    <property type="match status" value="1"/>
</dbReference>
<reference evidence="2 3" key="1">
    <citation type="submission" date="2016-01" db="EMBL/GenBank/DDBJ databases">
        <title>Streptomyces amritsarensis strain MTCC 11845 genome sequencing and assembly.</title>
        <authorList>
            <person name="Sharma D."/>
            <person name="Nair G.R."/>
            <person name="Kaur G."/>
            <person name="Manhas R.K."/>
            <person name="Mayilraj S."/>
        </authorList>
    </citation>
    <scope>NUCLEOTIDE SEQUENCE [LARGE SCALE GENOMIC DNA]</scope>
    <source>
        <strain evidence="2 3">MTCC 11845</strain>
    </source>
</reference>
<feature type="region of interest" description="Disordered" evidence="1">
    <location>
        <begin position="171"/>
        <end position="194"/>
    </location>
</feature>
<organism evidence="2 3">
    <name type="scientific">Streptomyces amritsarensis</name>
    <dbReference type="NCBI Taxonomy" id="681158"/>
    <lineage>
        <taxon>Bacteria</taxon>
        <taxon>Bacillati</taxon>
        <taxon>Actinomycetota</taxon>
        <taxon>Actinomycetes</taxon>
        <taxon>Kitasatosporales</taxon>
        <taxon>Streptomycetaceae</taxon>
        <taxon>Streptomyces</taxon>
    </lineage>
</organism>
<dbReference type="InterPro" id="IPR007497">
    <property type="entry name" value="SIMPL/DUF541"/>
</dbReference>
<dbReference type="RefSeq" id="WP_060178946.1">
    <property type="nucleotide sequence ID" value="NZ_MQUR01000005.1"/>
</dbReference>